<comment type="cofactor">
    <cofactor evidence="1">
        <name>Mg(2+)</name>
        <dbReference type="ChEBI" id="CHEBI:18420"/>
    </cofactor>
</comment>
<dbReference type="Proteomes" id="UP000640583">
    <property type="component" value="Unassembled WGS sequence"/>
</dbReference>
<comment type="caution">
    <text evidence="6">The sequence shown here is derived from an EMBL/GenBank/DDBJ whole genome shotgun (WGS) entry which is preliminary data.</text>
</comment>
<dbReference type="EMBL" id="JADCKQ010000010">
    <property type="protein sequence ID" value="MBI1494558.1"/>
    <property type="molecule type" value="Genomic_DNA"/>
</dbReference>
<keyword evidence="2" id="KW-0479">Metal-binding</keyword>
<proteinExistence type="predicted"/>
<evidence type="ECO:0000313" key="6">
    <source>
        <dbReference type="EMBL" id="MBI1494558.1"/>
    </source>
</evidence>
<organism evidence="6 7">
    <name type="scientific">Halocynthiibacter styelae</name>
    <dbReference type="NCBI Taxonomy" id="2761955"/>
    <lineage>
        <taxon>Bacteria</taxon>
        <taxon>Pseudomonadati</taxon>
        <taxon>Pseudomonadota</taxon>
        <taxon>Alphaproteobacteria</taxon>
        <taxon>Rhodobacterales</taxon>
        <taxon>Paracoccaceae</taxon>
        <taxon>Halocynthiibacter</taxon>
    </lineage>
</organism>
<evidence type="ECO:0000256" key="4">
    <source>
        <dbReference type="ARBA" id="ARBA00022842"/>
    </source>
</evidence>
<keyword evidence="4" id="KW-0460">Magnesium</keyword>
<dbReference type="Gene3D" id="3.90.79.10">
    <property type="entry name" value="Nucleoside Triphosphate Pyrophosphohydrolase"/>
    <property type="match status" value="1"/>
</dbReference>
<evidence type="ECO:0000256" key="2">
    <source>
        <dbReference type="ARBA" id="ARBA00022723"/>
    </source>
</evidence>
<dbReference type="PANTHER" id="PTHR12629:SF0">
    <property type="entry name" value="DIPHOSPHOINOSITOL-POLYPHOSPHATE DIPHOSPHATASE"/>
    <property type="match status" value="1"/>
</dbReference>
<accession>A0A8J7IJY2</accession>
<dbReference type="RefSeq" id="WP_228849318.1">
    <property type="nucleotide sequence ID" value="NZ_JADCKQ010000010.1"/>
</dbReference>
<reference evidence="6" key="1">
    <citation type="submission" date="2020-10" db="EMBL/GenBank/DDBJ databases">
        <title>Paenihalocynthiibacter styelae gen. nov., sp. nov., isolated from stalked sea squirt Styela clava.</title>
        <authorList>
            <person name="Kim Y.-O."/>
            <person name="Yoon J.-H."/>
        </authorList>
    </citation>
    <scope>NUCLEOTIDE SEQUENCE</scope>
    <source>
        <strain evidence="6">MYP1-1</strain>
    </source>
</reference>
<feature type="domain" description="Nudix hydrolase" evidence="5">
    <location>
        <begin position="21"/>
        <end position="153"/>
    </location>
</feature>
<evidence type="ECO:0000256" key="1">
    <source>
        <dbReference type="ARBA" id="ARBA00001946"/>
    </source>
</evidence>
<dbReference type="GO" id="GO:0005737">
    <property type="term" value="C:cytoplasm"/>
    <property type="evidence" value="ECO:0007669"/>
    <property type="project" value="TreeGrafter"/>
</dbReference>
<dbReference type="GO" id="GO:0016462">
    <property type="term" value="F:pyrophosphatase activity"/>
    <property type="evidence" value="ECO:0007669"/>
    <property type="project" value="InterPro"/>
</dbReference>
<dbReference type="InterPro" id="IPR047198">
    <property type="entry name" value="DDP-like_NUDIX"/>
</dbReference>
<keyword evidence="7" id="KW-1185">Reference proteome</keyword>
<dbReference type="InterPro" id="IPR015797">
    <property type="entry name" value="NUDIX_hydrolase-like_dom_sf"/>
</dbReference>
<name>A0A8J7IJY2_9RHOB</name>
<dbReference type="AlphaFoldDB" id="A0A8J7IJY2"/>
<dbReference type="PROSITE" id="PS51462">
    <property type="entry name" value="NUDIX"/>
    <property type="match status" value="1"/>
</dbReference>
<evidence type="ECO:0000313" key="7">
    <source>
        <dbReference type="Proteomes" id="UP000640583"/>
    </source>
</evidence>
<evidence type="ECO:0000256" key="3">
    <source>
        <dbReference type="ARBA" id="ARBA00022801"/>
    </source>
</evidence>
<gene>
    <name evidence="6" type="ORF">H1D41_13000</name>
</gene>
<dbReference type="SUPFAM" id="SSF55811">
    <property type="entry name" value="Nudix"/>
    <property type="match status" value="1"/>
</dbReference>
<dbReference type="PANTHER" id="PTHR12629">
    <property type="entry name" value="DIPHOSPHOINOSITOL POLYPHOSPHATE PHOSPHOHYDROLASE"/>
    <property type="match status" value="1"/>
</dbReference>
<keyword evidence="3 6" id="KW-0378">Hydrolase</keyword>
<dbReference type="Pfam" id="PF00293">
    <property type="entry name" value="NUDIX"/>
    <property type="match status" value="1"/>
</dbReference>
<evidence type="ECO:0000259" key="5">
    <source>
        <dbReference type="PROSITE" id="PS51462"/>
    </source>
</evidence>
<protein>
    <submittedName>
        <fullName evidence="6">NUDIX hydrolase</fullName>
    </submittedName>
</protein>
<sequence>MKPEILRHACRYDDPELPGRPVYDQAGALCFRDGMQGREILLITSLRTKRMILPKGWSEPGRTLRDTARQEAWEEAGVTHGIYSVGPIGSYLYEKLSKKGDIRTCRVQVFACQVIEMSDEFPEAGRRSLQWFKPEIAARQVREPALQGLLRYF</sequence>
<dbReference type="InterPro" id="IPR000086">
    <property type="entry name" value="NUDIX_hydrolase_dom"/>
</dbReference>
<dbReference type="GO" id="GO:0046872">
    <property type="term" value="F:metal ion binding"/>
    <property type="evidence" value="ECO:0007669"/>
    <property type="project" value="UniProtKB-KW"/>
</dbReference>
<dbReference type="CDD" id="cd04666">
    <property type="entry name" value="NUDIX_DIPP2_like_Nudt4"/>
    <property type="match status" value="1"/>
</dbReference>